<organism evidence="1 2">
    <name type="scientific">Thalictrum thalictroides</name>
    <name type="common">Rue-anemone</name>
    <name type="synonym">Anemone thalictroides</name>
    <dbReference type="NCBI Taxonomy" id="46969"/>
    <lineage>
        <taxon>Eukaryota</taxon>
        <taxon>Viridiplantae</taxon>
        <taxon>Streptophyta</taxon>
        <taxon>Embryophyta</taxon>
        <taxon>Tracheophyta</taxon>
        <taxon>Spermatophyta</taxon>
        <taxon>Magnoliopsida</taxon>
        <taxon>Ranunculales</taxon>
        <taxon>Ranunculaceae</taxon>
        <taxon>Thalictroideae</taxon>
        <taxon>Thalictrum</taxon>
    </lineage>
</organism>
<evidence type="ECO:0000313" key="2">
    <source>
        <dbReference type="Proteomes" id="UP000554482"/>
    </source>
</evidence>
<name>A0A7J6XDR7_THATH</name>
<accession>A0A7J6XDR7</accession>
<reference evidence="1 2" key="1">
    <citation type="submission" date="2020-06" db="EMBL/GenBank/DDBJ databases">
        <title>Transcriptomic and genomic resources for Thalictrum thalictroides and T. hernandezii: Facilitating candidate gene discovery in an emerging model plant lineage.</title>
        <authorList>
            <person name="Arias T."/>
            <person name="Riano-Pachon D.M."/>
            <person name="Di Stilio V.S."/>
        </authorList>
    </citation>
    <scope>NUCLEOTIDE SEQUENCE [LARGE SCALE GENOMIC DNA]</scope>
    <source>
        <strain evidence="2">cv. WT478/WT964</strain>
        <tissue evidence="1">Leaves</tissue>
    </source>
</reference>
<sequence>MLARSNFRAQCPFYNSGDEGPFLLRYWYPTLQYNLLQTGIQPTSILILSRATIQQDSGFRCFCFLIDFFFGINNKVAIFQHKSGNEEISMASCCASSEI</sequence>
<evidence type="ECO:0000313" key="1">
    <source>
        <dbReference type="EMBL" id="KAF5207015.1"/>
    </source>
</evidence>
<comment type="caution">
    <text evidence="1">The sequence shown here is derived from an EMBL/GenBank/DDBJ whole genome shotgun (WGS) entry which is preliminary data.</text>
</comment>
<keyword evidence="2" id="KW-1185">Reference proteome</keyword>
<dbReference type="EMBL" id="JABWDY010001960">
    <property type="protein sequence ID" value="KAF5207015.1"/>
    <property type="molecule type" value="Genomic_DNA"/>
</dbReference>
<proteinExistence type="predicted"/>
<gene>
    <name evidence="1" type="ORF">FRX31_003400</name>
</gene>
<protein>
    <submittedName>
        <fullName evidence="1">Uncharacterized protein</fullName>
    </submittedName>
</protein>
<dbReference type="Proteomes" id="UP000554482">
    <property type="component" value="Unassembled WGS sequence"/>
</dbReference>
<dbReference type="AlphaFoldDB" id="A0A7J6XDR7"/>